<sequence>MRSNKAKVDPAFDLSGGTLHLIEVWQSKPLDSQHCFRFGAFGLKVQNKYRSCGVKNSRVLDF</sequence>
<accession>A0A2P6RNG2</accession>
<keyword evidence="2" id="KW-1185">Reference proteome</keyword>
<dbReference type="AlphaFoldDB" id="A0A2P6RNG2"/>
<evidence type="ECO:0000313" key="1">
    <source>
        <dbReference type="EMBL" id="PRQ47960.1"/>
    </source>
</evidence>
<dbReference type="Gramene" id="PRQ47960">
    <property type="protein sequence ID" value="PRQ47960"/>
    <property type="gene ID" value="RchiOBHm_Chr2g0105381"/>
</dbReference>
<proteinExistence type="predicted"/>
<gene>
    <name evidence="1" type="ORF">RchiOBHm_Chr2g0105381</name>
</gene>
<evidence type="ECO:0000313" key="2">
    <source>
        <dbReference type="Proteomes" id="UP000238479"/>
    </source>
</evidence>
<dbReference type="Proteomes" id="UP000238479">
    <property type="component" value="Chromosome 2"/>
</dbReference>
<comment type="caution">
    <text evidence="1">The sequence shown here is derived from an EMBL/GenBank/DDBJ whole genome shotgun (WGS) entry which is preliminary data.</text>
</comment>
<organism evidence="1 2">
    <name type="scientific">Rosa chinensis</name>
    <name type="common">China rose</name>
    <dbReference type="NCBI Taxonomy" id="74649"/>
    <lineage>
        <taxon>Eukaryota</taxon>
        <taxon>Viridiplantae</taxon>
        <taxon>Streptophyta</taxon>
        <taxon>Embryophyta</taxon>
        <taxon>Tracheophyta</taxon>
        <taxon>Spermatophyta</taxon>
        <taxon>Magnoliopsida</taxon>
        <taxon>eudicotyledons</taxon>
        <taxon>Gunneridae</taxon>
        <taxon>Pentapetalae</taxon>
        <taxon>rosids</taxon>
        <taxon>fabids</taxon>
        <taxon>Rosales</taxon>
        <taxon>Rosaceae</taxon>
        <taxon>Rosoideae</taxon>
        <taxon>Rosoideae incertae sedis</taxon>
        <taxon>Rosa</taxon>
    </lineage>
</organism>
<reference evidence="1 2" key="1">
    <citation type="journal article" date="2018" name="Nat. Genet.">
        <title>The Rosa genome provides new insights in the design of modern roses.</title>
        <authorList>
            <person name="Bendahmane M."/>
        </authorList>
    </citation>
    <scope>NUCLEOTIDE SEQUENCE [LARGE SCALE GENOMIC DNA]</scope>
    <source>
        <strain evidence="2">cv. Old Blush</strain>
    </source>
</reference>
<dbReference type="EMBL" id="PDCK01000040">
    <property type="protein sequence ID" value="PRQ47960.1"/>
    <property type="molecule type" value="Genomic_DNA"/>
</dbReference>
<protein>
    <submittedName>
        <fullName evidence="1">Uncharacterized protein</fullName>
    </submittedName>
</protein>
<name>A0A2P6RNG2_ROSCH</name>